<comment type="caution">
    <text evidence="1">The sequence shown here is derived from an EMBL/GenBank/DDBJ whole genome shotgun (WGS) entry which is preliminary data.</text>
</comment>
<dbReference type="EMBL" id="JNFF01000045">
    <property type="protein sequence ID" value="KEQ30335.1"/>
    <property type="molecule type" value="Genomic_DNA"/>
</dbReference>
<reference evidence="1 2" key="1">
    <citation type="journal article" date="1992" name="Int. J. Syst. Bacteriol.">
        <title>Sphingobacterium antarcticus sp. nov. a Psychrotrophic Bacterium from the Soils of Schirmacher Oasis, Antarctica.</title>
        <authorList>
            <person name="Shivaji S."/>
            <person name="Ray M.K."/>
            <person name="Rao N.S."/>
            <person name="Saiserr L."/>
            <person name="Jagannadham M.V."/>
            <person name="Kumar G.S."/>
            <person name="Reddy G."/>
            <person name="Bhargava P.M."/>
        </authorList>
    </citation>
    <scope>NUCLEOTIDE SEQUENCE [LARGE SCALE GENOMIC DNA]</scope>
    <source>
        <strain evidence="1 2">4BY</strain>
    </source>
</reference>
<keyword evidence="2" id="KW-1185">Reference proteome</keyword>
<proteinExistence type="predicted"/>
<name>A0A081PI12_9SPHI</name>
<sequence>MIIIMRNILRFSALTLICIACQSGQEYKTFRTEVLTYHDQVMVDSEKAISRKMKLDKISRQMDSLFSKKIVPDTVKEKRQIGQLIGKLNSVDEQMIDWMHDFKADIDGKSNEEASVYFKAEKQKIIVLDSLYKAVLSESDAYLLKYK</sequence>
<evidence type="ECO:0000313" key="1">
    <source>
        <dbReference type="EMBL" id="KEQ30335.1"/>
    </source>
</evidence>
<dbReference type="eggNOG" id="ENOG50339A8">
    <property type="taxonomic scope" value="Bacteria"/>
</dbReference>
<dbReference type="Proteomes" id="UP000028007">
    <property type="component" value="Unassembled WGS sequence"/>
</dbReference>
<evidence type="ECO:0000313" key="2">
    <source>
        <dbReference type="Proteomes" id="UP000028007"/>
    </source>
</evidence>
<accession>A0A081PI12</accession>
<protein>
    <recommendedName>
        <fullName evidence="3">Viral A-type inclusion protein</fullName>
    </recommendedName>
</protein>
<evidence type="ECO:0008006" key="3">
    <source>
        <dbReference type="Google" id="ProtNLM"/>
    </source>
</evidence>
<dbReference type="AlphaFoldDB" id="A0A081PI12"/>
<gene>
    <name evidence="1" type="ORF">N180_14565</name>
</gene>
<organism evidence="1 2">
    <name type="scientific">Pedobacter antarcticus 4BY</name>
    <dbReference type="NCBI Taxonomy" id="1358423"/>
    <lineage>
        <taxon>Bacteria</taxon>
        <taxon>Pseudomonadati</taxon>
        <taxon>Bacteroidota</taxon>
        <taxon>Sphingobacteriia</taxon>
        <taxon>Sphingobacteriales</taxon>
        <taxon>Sphingobacteriaceae</taxon>
        <taxon>Pedobacter</taxon>
    </lineage>
</organism>